<dbReference type="EMBL" id="CAJVPS010008223">
    <property type="protein sequence ID" value="CAG8641697.1"/>
    <property type="molecule type" value="Genomic_DNA"/>
</dbReference>
<evidence type="ECO:0000313" key="2">
    <source>
        <dbReference type="Proteomes" id="UP000789508"/>
    </source>
</evidence>
<dbReference type="OrthoDB" id="2433122at2759"/>
<dbReference type="Proteomes" id="UP000789508">
    <property type="component" value="Unassembled WGS sequence"/>
</dbReference>
<evidence type="ECO:0000313" key="1">
    <source>
        <dbReference type="EMBL" id="CAG8641697.1"/>
    </source>
</evidence>
<name>A0A9N9DNQ6_9GLOM</name>
<reference evidence="1" key="1">
    <citation type="submission" date="2021-06" db="EMBL/GenBank/DDBJ databases">
        <authorList>
            <person name="Kallberg Y."/>
            <person name="Tangrot J."/>
            <person name="Rosling A."/>
        </authorList>
    </citation>
    <scope>NUCLEOTIDE SEQUENCE</scope>
    <source>
        <strain evidence="1">FL130A</strain>
    </source>
</reference>
<accession>A0A9N9DNQ6</accession>
<comment type="caution">
    <text evidence="1">The sequence shown here is derived from an EMBL/GenBank/DDBJ whole genome shotgun (WGS) entry which is preliminary data.</text>
</comment>
<protein>
    <submittedName>
        <fullName evidence="1">3485_t:CDS:1</fullName>
    </submittedName>
</protein>
<sequence length="148" mass="17294">MDKTDQDPEYISSPEYLLPIDVCAELDETKLRKLHLVLLISPNRSQFSGFRENQWLDFMQICIGNQSRRAQHPEDLFSVSFPALCACQFCNRRRCVPNNTYAKIYDSIRKDVTDIQESGSINEGAKRFLRKVRDNWKVSNSVEYLVRI</sequence>
<proteinExistence type="predicted"/>
<organism evidence="1 2">
    <name type="scientific">Ambispora leptoticha</name>
    <dbReference type="NCBI Taxonomy" id="144679"/>
    <lineage>
        <taxon>Eukaryota</taxon>
        <taxon>Fungi</taxon>
        <taxon>Fungi incertae sedis</taxon>
        <taxon>Mucoromycota</taxon>
        <taxon>Glomeromycotina</taxon>
        <taxon>Glomeromycetes</taxon>
        <taxon>Archaeosporales</taxon>
        <taxon>Ambisporaceae</taxon>
        <taxon>Ambispora</taxon>
    </lineage>
</organism>
<keyword evidence="2" id="KW-1185">Reference proteome</keyword>
<dbReference type="AlphaFoldDB" id="A0A9N9DNQ6"/>
<gene>
    <name evidence="1" type="ORF">ALEPTO_LOCUS9731</name>
</gene>